<sequence>MDFWRILIVLAIVFSLFSAWKDYRKKVDKAEVEEEKRQAGVSFLLKIFLLILVIAVFIF</sequence>
<keyword evidence="2" id="KW-0614">Plasmid</keyword>
<proteinExistence type="predicted"/>
<reference evidence="2 3" key="1">
    <citation type="submission" date="2019-03" db="EMBL/GenBank/DDBJ databases">
        <title>Complete genome sequence of Paenisporosarcina antarctica CGMCC 1.6503T.</title>
        <authorList>
            <person name="Rong J.-C."/>
            <person name="Chi N.-Y."/>
            <person name="Zhang Q.-F."/>
        </authorList>
    </citation>
    <scope>NUCLEOTIDE SEQUENCE [LARGE SCALE GENOMIC DNA]</scope>
    <source>
        <strain evidence="2 3">CGMCC 1.6503</strain>
        <plasmid evidence="2 3">unnamed</plasmid>
    </source>
</reference>
<evidence type="ECO:0000313" key="2">
    <source>
        <dbReference type="EMBL" id="QBP43203.1"/>
    </source>
</evidence>
<organism evidence="2 3">
    <name type="scientific">Paenisporosarcina antarctica</name>
    <dbReference type="NCBI Taxonomy" id="417367"/>
    <lineage>
        <taxon>Bacteria</taxon>
        <taxon>Bacillati</taxon>
        <taxon>Bacillota</taxon>
        <taxon>Bacilli</taxon>
        <taxon>Bacillales</taxon>
        <taxon>Caryophanaceae</taxon>
        <taxon>Paenisporosarcina</taxon>
    </lineage>
</organism>
<keyword evidence="1" id="KW-0812">Transmembrane</keyword>
<dbReference type="Proteomes" id="UP000294292">
    <property type="component" value="Plasmid unnamed"/>
</dbReference>
<feature type="transmembrane region" description="Helical" evidence="1">
    <location>
        <begin position="37"/>
        <end position="58"/>
    </location>
</feature>
<keyword evidence="1" id="KW-0472">Membrane</keyword>
<dbReference type="KEGG" id="panc:E2636_18805"/>
<dbReference type="EMBL" id="CP038016">
    <property type="protein sequence ID" value="QBP43203.1"/>
    <property type="molecule type" value="Genomic_DNA"/>
</dbReference>
<keyword evidence="3" id="KW-1185">Reference proteome</keyword>
<dbReference type="AlphaFoldDB" id="A0A4P7A352"/>
<evidence type="ECO:0000313" key="3">
    <source>
        <dbReference type="Proteomes" id="UP000294292"/>
    </source>
</evidence>
<geneLocation type="plasmid" evidence="2">
    <name>unnamed</name>
</geneLocation>
<evidence type="ECO:0000256" key="1">
    <source>
        <dbReference type="SAM" id="Phobius"/>
    </source>
</evidence>
<accession>A0A4P7A352</accession>
<name>A0A4P7A352_9BACL</name>
<protein>
    <submittedName>
        <fullName evidence="2">Uncharacterized protein</fullName>
    </submittedName>
</protein>
<keyword evidence="1" id="KW-1133">Transmembrane helix</keyword>
<gene>
    <name evidence="2" type="ORF">E2636_18805</name>
</gene>